<dbReference type="InterPro" id="IPR014729">
    <property type="entry name" value="Rossmann-like_a/b/a_fold"/>
</dbReference>
<feature type="region of interest" description="Disordered" evidence="5">
    <location>
        <begin position="178"/>
        <end position="209"/>
    </location>
</feature>
<dbReference type="SMART" id="SM00220">
    <property type="entry name" value="S_TKc"/>
    <property type="match status" value="1"/>
</dbReference>
<feature type="domain" description="Protein kinase" evidence="6">
    <location>
        <begin position="493"/>
        <end position="758"/>
    </location>
</feature>
<evidence type="ECO:0000313" key="8">
    <source>
        <dbReference type="Proteomes" id="UP000489600"/>
    </source>
</evidence>
<gene>
    <name evidence="7" type="ORF">ANE_LOCUS24057</name>
</gene>
<evidence type="ECO:0000313" key="7">
    <source>
        <dbReference type="EMBL" id="VVB13613.1"/>
    </source>
</evidence>
<evidence type="ECO:0000256" key="3">
    <source>
        <dbReference type="ARBA" id="ARBA00022786"/>
    </source>
</evidence>
<evidence type="ECO:0000256" key="1">
    <source>
        <dbReference type="ARBA" id="ARBA00000900"/>
    </source>
</evidence>
<dbReference type="Pfam" id="PF00582">
    <property type="entry name" value="Usp"/>
    <property type="match status" value="1"/>
</dbReference>
<keyword evidence="4" id="KW-0175">Coiled coil</keyword>
<dbReference type="InterPro" id="IPR051348">
    <property type="entry name" value="U-box_ubiquitin_ligases"/>
</dbReference>
<dbReference type="InterPro" id="IPR006016">
    <property type="entry name" value="UspA"/>
</dbReference>
<dbReference type="SUPFAM" id="SSF56112">
    <property type="entry name" value="Protein kinase-like (PK-like)"/>
    <property type="match status" value="1"/>
</dbReference>
<comment type="caution">
    <text evidence="7">The sequence shown here is derived from an EMBL/GenBank/DDBJ whole genome shotgun (WGS) entry which is preliminary data.</text>
</comment>
<dbReference type="AlphaFoldDB" id="A0A565CIU5"/>
<proteinExistence type="predicted"/>
<dbReference type="CDD" id="cd01989">
    <property type="entry name" value="USP_STK_Ubox_N"/>
    <property type="match status" value="1"/>
</dbReference>
<dbReference type="EC" id="2.3.2.27" evidence="2"/>
<dbReference type="OrthoDB" id="10064100at2759"/>
<evidence type="ECO:0000256" key="2">
    <source>
        <dbReference type="ARBA" id="ARBA00012483"/>
    </source>
</evidence>
<feature type="coiled-coil region" evidence="4">
    <location>
        <begin position="359"/>
        <end position="470"/>
    </location>
</feature>
<evidence type="ECO:0000259" key="6">
    <source>
        <dbReference type="PROSITE" id="PS50011"/>
    </source>
</evidence>
<dbReference type="PROSITE" id="PS50011">
    <property type="entry name" value="PROTEIN_KINASE_DOM"/>
    <property type="match status" value="1"/>
</dbReference>
<name>A0A565CIU5_9BRAS</name>
<dbReference type="InterPro" id="IPR000719">
    <property type="entry name" value="Prot_kinase_dom"/>
</dbReference>
<dbReference type="EMBL" id="CABITT030000008">
    <property type="protein sequence ID" value="VVB13613.1"/>
    <property type="molecule type" value="Genomic_DNA"/>
</dbReference>
<dbReference type="Gene3D" id="3.30.200.20">
    <property type="entry name" value="Phosphorylase Kinase, domain 1"/>
    <property type="match status" value="1"/>
</dbReference>
<dbReference type="Proteomes" id="UP000489600">
    <property type="component" value="Unassembled WGS sequence"/>
</dbReference>
<dbReference type="GO" id="GO:0005524">
    <property type="term" value="F:ATP binding"/>
    <property type="evidence" value="ECO:0007669"/>
    <property type="project" value="InterPro"/>
</dbReference>
<keyword evidence="3" id="KW-0833">Ubl conjugation pathway</keyword>
<dbReference type="Gene3D" id="3.40.50.620">
    <property type="entry name" value="HUPs"/>
    <property type="match status" value="1"/>
</dbReference>
<dbReference type="InterPro" id="IPR008271">
    <property type="entry name" value="Ser/Thr_kinase_AS"/>
</dbReference>
<dbReference type="PROSITE" id="PS00108">
    <property type="entry name" value="PROTEIN_KINASE_ST"/>
    <property type="match status" value="1"/>
</dbReference>
<evidence type="ECO:0000256" key="4">
    <source>
        <dbReference type="SAM" id="Coils"/>
    </source>
</evidence>
<dbReference type="GO" id="GO:0061630">
    <property type="term" value="F:ubiquitin protein ligase activity"/>
    <property type="evidence" value="ECO:0007669"/>
    <property type="project" value="UniProtKB-EC"/>
</dbReference>
<dbReference type="PANTHER" id="PTHR45647:SF80">
    <property type="entry name" value="U-BOX DOMAIN-CONTAINING PROTEIN 52"/>
    <property type="match status" value="1"/>
</dbReference>
<organism evidence="7 8">
    <name type="scientific">Arabis nemorensis</name>
    <dbReference type="NCBI Taxonomy" id="586526"/>
    <lineage>
        <taxon>Eukaryota</taxon>
        <taxon>Viridiplantae</taxon>
        <taxon>Streptophyta</taxon>
        <taxon>Embryophyta</taxon>
        <taxon>Tracheophyta</taxon>
        <taxon>Spermatophyta</taxon>
        <taxon>Magnoliopsida</taxon>
        <taxon>eudicotyledons</taxon>
        <taxon>Gunneridae</taxon>
        <taxon>Pentapetalae</taxon>
        <taxon>rosids</taxon>
        <taxon>malvids</taxon>
        <taxon>Brassicales</taxon>
        <taxon>Brassicaceae</taxon>
        <taxon>Arabideae</taxon>
        <taxon>Arabis</taxon>
    </lineage>
</organism>
<feature type="compositionally biased region" description="Low complexity" evidence="5">
    <location>
        <begin position="198"/>
        <end position="207"/>
    </location>
</feature>
<sequence>MEEKKTARALSEHLSLPPPPPPVVAVAINGKKKSKYVAFWALEKFIPEGFADFKLLYVRPPVTYIPTPMGNAISVTELRDDVVSAYKQEVDWNTNEMLRPYKKMFERRKVRVEILVLESHEPVAAIAEEIAETGVTKLVIGMSLRGFFSRKIDMSSMIATAVPRFCTVYVVSKGKLASVRPSDSDASGSIRFERTERSSSTSGSTDSARLPSEYQDFLSFASEAQSRVSPLFPAPKHSAFPEMSSSAVVQMDTSSSETDYSEVNRGRGMQIVQSGNEGKKNNNSNESFSASFPMGEEAYHAMSWTSKWRDHEDRREIMSSSSSNNHELANMDWGAVIPENYSWVSHQASNMSDGLLSVHSMTDNQIEKLRAELKHVQEMYAMAQTETVDASKKLNALNQQRFEESEKLVELKEKEEVAKDTASKEKQRYEETMKQAEKVKELMMREALHRREAEIKAERDAKEKDKLQASLVSPGIQYQHFTWEELAAATSDFSQDLKIGIGAYGTVYKCNLHHTTGAVKVLHAGETQLSKQFDQELEILSKIRHPHLVLLLGACPERGCLVYEYMDNGSLDDRLMLVNDTPPIPWFERFRIALEVASALVFLHKSKPRPIIHRDLKPGNILLDHNFVSKLGDVGLSTMVNQDDASSKLTVFKKTSPVGTLCYIDPEYQRTGIISPKSDVYSLGVVILQLITAKPAIAITHMVEEAIGNDAEFMALLDVKAGSWPINETRELAALGLCCTELRRRDRPDLKDQIIPALERLRKVVDKAQNSLSRTLSGSDERAVRCGGWVYIRSRIDREMAEGEWYIAGDEPSITKQEPSC</sequence>
<evidence type="ECO:0000256" key="5">
    <source>
        <dbReference type="SAM" id="MobiDB-lite"/>
    </source>
</evidence>
<accession>A0A565CIU5</accession>
<dbReference type="GO" id="GO:0004672">
    <property type="term" value="F:protein kinase activity"/>
    <property type="evidence" value="ECO:0007669"/>
    <property type="project" value="InterPro"/>
</dbReference>
<dbReference type="SUPFAM" id="SSF52402">
    <property type="entry name" value="Adenine nucleotide alpha hydrolases-like"/>
    <property type="match status" value="1"/>
</dbReference>
<reference evidence="7" key="1">
    <citation type="submission" date="2019-07" db="EMBL/GenBank/DDBJ databases">
        <authorList>
            <person name="Dittberner H."/>
        </authorList>
    </citation>
    <scope>NUCLEOTIDE SEQUENCE [LARGE SCALE GENOMIC DNA]</scope>
</reference>
<protein>
    <recommendedName>
        <fullName evidence="2">RING-type E3 ubiquitin transferase</fullName>
        <ecNumber evidence="2">2.3.2.27</ecNumber>
    </recommendedName>
</protein>
<dbReference type="InterPro" id="IPR011009">
    <property type="entry name" value="Kinase-like_dom_sf"/>
</dbReference>
<dbReference type="Pfam" id="PF00069">
    <property type="entry name" value="Pkinase"/>
    <property type="match status" value="1"/>
</dbReference>
<keyword evidence="8" id="KW-1185">Reference proteome</keyword>
<dbReference type="PANTHER" id="PTHR45647">
    <property type="entry name" value="OS02G0152300 PROTEIN"/>
    <property type="match status" value="1"/>
</dbReference>
<dbReference type="Gene3D" id="1.10.510.10">
    <property type="entry name" value="Transferase(Phosphotransferase) domain 1"/>
    <property type="match status" value="1"/>
</dbReference>
<comment type="catalytic activity">
    <reaction evidence="1">
        <text>S-ubiquitinyl-[E2 ubiquitin-conjugating enzyme]-L-cysteine + [acceptor protein]-L-lysine = [E2 ubiquitin-conjugating enzyme]-L-cysteine + N(6)-ubiquitinyl-[acceptor protein]-L-lysine.</text>
        <dbReference type="EC" id="2.3.2.27"/>
    </reaction>
</comment>